<evidence type="ECO:0000313" key="3">
    <source>
        <dbReference type="Proteomes" id="UP000324222"/>
    </source>
</evidence>
<gene>
    <name evidence="2" type="ORF">E2C01_004413</name>
</gene>
<feature type="signal peptide" evidence="1">
    <location>
        <begin position="1"/>
        <end position="28"/>
    </location>
</feature>
<dbReference type="EMBL" id="VSRR010000179">
    <property type="protein sequence ID" value="MPC11739.1"/>
    <property type="molecule type" value="Genomic_DNA"/>
</dbReference>
<protein>
    <recommendedName>
        <fullName evidence="4">Secreted protein</fullName>
    </recommendedName>
</protein>
<sequence>MMSPAMRKIQVWYSVCVILAEAAAAAVAADAKCPGLRGALSRVHCSTLNVWPGRMGSLLLTAGRAPRRNT</sequence>
<evidence type="ECO:0000313" key="2">
    <source>
        <dbReference type="EMBL" id="MPC11739.1"/>
    </source>
</evidence>
<organism evidence="2 3">
    <name type="scientific">Portunus trituberculatus</name>
    <name type="common">Swimming crab</name>
    <name type="synonym">Neptunus trituberculatus</name>
    <dbReference type="NCBI Taxonomy" id="210409"/>
    <lineage>
        <taxon>Eukaryota</taxon>
        <taxon>Metazoa</taxon>
        <taxon>Ecdysozoa</taxon>
        <taxon>Arthropoda</taxon>
        <taxon>Crustacea</taxon>
        <taxon>Multicrustacea</taxon>
        <taxon>Malacostraca</taxon>
        <taxon>Eumalacostraca</taxon>
        <taxon>Eucarida</taxon>
        <taxon>Decapoda</taxon>
        <taxon>Pleocyemata</taxon>
        <taxon>Brachyura</taxon>
        <taxon>Eubrachyura</taxon>
        <taxon>Portunoidea</taxon>
        <taxon>Portunidae</taxon>
        <taxon>Portuninae</taxon>
        <taxon>Portunus</taxon>
    </lineage>
</organism>
<evidence type="ECO:0000256" key="1">
    <source>
        <dbReference type="SAM" id="SignalP"/>
    </source>
</evidence>
<comment type="caution">
    <text evidence="2">The sequence shown here is derived from an EMBL/GenBank/DDBJ whole genome shotgun (WGS) entry which is preliminary data.</text>
</comment>
<dbReference type="AlphaFoldDB" id="A0A5B7CQG8"/>
<evidence type="ECO:0008006" key="4">
    <source>
        <dbReference type="Google" id="ProtNLM"/>
    </source>
</evidence>
<name>A0A5B7CQG8_PORTR</name>
<keyword evidence="3" id="KW-1185">Reference proteome</keyword>
<accession>A0A5B7CQG8</accession>
<reference evidence="2 3" key="1">
    <citation type="submission" date="2019-05" db="EMBL/GenBank/DDBJ databases">
        <title>Another draft genome of Portunus trituberculatus and its Hox gene families provides insights of decapod evolution.</title>
        <authorList>
            <person name="Jeong J.-H."/>
            <person name="Song I."/>
            <person name="Kim S."/>
            <person name="Choi T."/>
            <person name="Kim D."/>
            <person name="Ryu S."/>
            <person name="Kim W."/>
        </authorList>
    </citation>
    <scope>NUCLEOTIDE SEQUENCE [LARGE SCALE GENOMIC DNA]</scope>
    <source>
        <tissue evidence="2">Muscle</tissue>
    </source>
</reference>
<feature type="chain" id="PRO_5022911699" description="Secreted protein" evidence="1">
    <location>
        <begin position="29"/>
        <end position="70"/>
    </location>
</feature>
<keyword evidence="1" id="KW-0732">Signal</keyword>
<proteinExistence type="predicted"/>
<dbReference type="Proteomes" id="UP000324222">
    <property type="component" value="Unassembled WGS sequence"/>
</dbReference>